<protein>
    <submittedName>
        <fullName evidence="2">Uncharacterized protein</fullName>
    </submittedName>
</protein>
<accession>A0A914LXY1</accession>
<keyword evidence="1" id="KW-1185">Reference proteome</keyword>
<dbReference type="AlphaFoldDB" id="A0A914LXY1"/>
<sequence>MAGVVTMINKLLDWIRSLFWKEEMELTLVGLQGSGKQPLLMLLRFVVNFFLVIFC</sequence>
<evidence type="ECO:0000313" key="1">
    <source>
        <dbReference type="Proteomes" id="UP000887563"/>
    </source>
</evidence>
<dbReference type="Proteomes" id="UP000887563">
    <property type="component" value="Unplaced"/>
</dbReference>
<organism evidence="1 2">
    <name type="scientific">Meloidogyne incognita</name>
    <name type="common">Southern root-knot nematode worm</name>
    <name type="synonym">Oxyuris incognita</name>
    <dbReference type="NCBI Taxonomy" id="6306"/>
    <lineage>
        <taxon>Eukaryota</taxon>
        <taxon>Metazoa</taxon>
        <taxon>Ecdysozoa</taxon>
        <taxon>Nematoda</taxon>
        <taxon>Chromadorea</taxon>
        <taxon>Rhabditida</taxon>
        <taxon>Tylenchina</taxon>
        <taxon>Tylenchomorpha</taxon>
        <taxon>Tylenchoidea</taxon>
        <taxon>Meloidogynidae</taxon>
        <taxon>Meloidogyninae</taxon>
        <taxon>Meloidogyne</taxon>
        <taxon>Meloidogyne incognita group</taxon>
    </lineage>
</organism>
<proteinExistence type="predicted"/>
<name>A0A914LXY1_MELIC</name>
<dbReference type="WBParaSite" id="Minc3s01025g19958">
    <property type="protein sequence ID" value="Minc3s01025g19958"/>
    <property type="gene ID" value="Minc3s01025g19958"/>
</dbReference>
<reference evidence="2" key="1">
    <citation type="submission" date="2022-11" db="UniProtKB">
        <authorList>
            <consortium name="WormBaseParasite"/>
        </authorList>
    </citation>
    <scope>IDENTIFICATION</scope>
</reference>
<evidence type="ECO:0000313" key="2">
    <source>
        <dbReference type="WBParaSite" id="Minc3s01025g19958"/>
    </source>
</evidence>